<comment type="caution">
    <text evidence="2">The sequence shown here is derived from an EMBL/GenBank/DDBJ whole genome shotgun (WGS) entry which is preliminary data.</text>
</comment>
<proteinExistence type="predicted"/>
<evidence type="ECO:0000313" key="2">
    <source>
        <dbReference type="EMBL" id="GBP74958.1"/>
    </source>
</evidence>
<organism evidence="2 3">
    <name type="scientific">Eumeta variegata</name>
    <name type="common">Bagworm moth</name>
    <name type="synonym">Eumeta japonica</name>
    <dbReference type="NCBI Taxonomy" id="151549"/>
    <lineage>
        <taxon>Eukaryota</taxon>
        <taxon>Metazoa</taxon>
        <taxon>Ecdysozoa</taxon>
        <taxon>Arthropoda</taxon>
        <taxon>Hexapoda</taxon>
        <taxon>Insecta</taxon>
        <taxon>Pterygota</taxon>
        <taxon>Neoptera</taxon>
        <taxon>Endopterygota</taxon>
        <taxon>Lepidoptera</taxon>
        <taxon>Glossata</taxon>
        <taxon>Ditrysia</taxon>
        <taxon>Tineoidea</taxon>
        <taxon>Psychidae</taxon>
        <taxon>Oiketicinae</taxon>
        <taxon>Eumeta</taxon>
    </lineage>
</organism>
<reference evidence="2 3" key="1">
    <citation type="journal article" date="2019" name="Commun. Biol.">
        <title>The bagworm genome reveals a unique fibroin gene that provides high tensile strength.</title>
        <authorList>
            <person name="Kono N."/>
            <person name="Nakamura H."/>
            <person name="Ohtoshi R."/>
            <person name="Tomita M."/>
            <person name="Numata K."/>
            <person name="Arakawa K."/>
        </authorList>
    </citation>
    <scope>NUCLEOTIDE SEQUENCE [LARGE SCALE GENOMIC DNA]</scope>
</reference>
<accession>A0A4C1YFW8</accession>
<gene>
    <name evidence="2" type="ORF">EVAR_60885_1</name>
</gene>
<feature type="compositionally biased region" description="Polar residues" evidence="1">
    <location>
        <begin position="120"/>
        <end position="131"/>
    </location>
</feature>
<feature type="compositionally biased region" description="Basic and acidic residues" evidence="1">
    <location>
        <begin position="1"/>
        <end position="17"/>
    </location>
</feature>
<name>A0A4C1YFW8_EUMVA</name>
<feature type="region of interest" description="Disordered" evidence="1">
    <location>
        <begin position="1"/>
        <end position="24"/>
    </location>
</feature>
<dbReference type="AlphaFoldDB" id="A0A4C1YFW8"/>
<protein>
    <submittedName>
        <fullName evidence="2">Uncharacterized protein</fullName>
    </submittedName>
</protein>
<sequence>MYARNTDSRPHRNDRRGSRLLIGPSCQGNTARWLDQQTADFATRARMLRRSRCDVRGRPSSPDQMPVHAPSHTLVLPSTGILFSGKEHVPPISLTVSCVVTVTQPTPTKTTQLIKPRTAGVNSNNRGNRSQVRGADVKTHHHRSAVFVRATHPKYYRQRRSSISSKYSVHVYNLAVVTGVVKCPDAPRRVGRLNRETGYFAAASRITCSHVHLPVILTYALDNNSIGTQGKARERSSLPLLSLEYLTGVRERAAGKLWSNTVAARDDERPVAVGGVFVLSLYNDYSTTTEQRFELYRRARKCGPRVQNWVFLVNYKPEPA</sequence>
<dbReference type="Proteomes" id="UP000299102">
    <property type="component" value="Unassembled WGS sequence"/>
</dbReference>
<feature type="region of interest" description="Disordered" evidence="1">
    <location>
        <begin position="118"/>
        <end position="140"/>
    </location>
</feature>
<evidence type="ECO:0000313" key="3">
    <source>
        <dbReference type="Proteomes" id="UP000299102"/>
    </source>
</evidence>
<keyword evidence="3" id="KW-1185">Reference proteome</keyword>
<dbReference type="EMBL" id="BGZK01001230">
    <property type="protein sequence ID" value="GBP74958.1"/>
    <property type="molecule type" value="Genomic_DNA"/>
</dbReference>
<evidence type="ECO:0000256" key="1">
    <source>
        <dbReference type="SAM" id="MobiDB-lite"/>
    </source>
</evidence>